<reference evidence="1 2" key="1">
    <citation type="submission" date="2019-02" db="EMBL/GenBank/DDBJ databases">
        <title>Deep-cultivation of Planctomycetes and their phenomic and genomic characterization uncovers novel biology.</title>
        <authorList>
            <person name="Wiegand S."/>
            <person name="Jogler M."/>
            <person name="Boedeker C."/>
            <person name="Pinto D."/>
            <person name="Vollmers J."/>
            <person name="Rivas-Marin E."/>
            <person name="Kohn T."/>
            <person name="Peeters S.H."/>
            <person name="Heuer A."/>
            <person name="Rast P."/>
            <person name="Oberbeckmann S."/>
            <person name="Bunk B."/>
            <person name="Jeske O."/>
            <person name="Meyerdierks A."/>
            <person name="Storesund J.E."/>
            <person name="Kallscheuer N."/>
            <person name="Luecker S."/>
            <person name="Lage O.M."/>
            <person name="Pohl T."/>
            <person name="Merkel B.J."/>
            <person name="Hornburger P."/>
            <person name="Mueller R.-W."/>
            <person name="Bruemmer F."/>
            <person name="Labrenz M."/>
            <person name="Spormann A.M."/>
            <person name="Op Den Camp H."/>
            <person name="Overmann J."/>
            <person name="Amann R."/>
            <person name="Jetten M.S.M."/>
            <person name="Mascher T."/>
            <person name="Medema M.H."/>
            <person name="Devos D.P."/>
            <person name="Kaster A.-K."/>
            <person name="Ovreas L."/>
            <person name="Rohde M."/>
            <person name="Galperin M.Y."/>
            <person name="Jogler C."/>
        </authorList>
    </citation>
    <scope>NUCLEOTIDE SEQUENCE [LARGE SCALE GENOMIC DNA]</scope>
    <source>
        <strain evidence="1 2">Pla144</strain>
    </source>
</reference>
<accession>A0A5C6CUZ7</accession>
<evidence type="ECO:0000313" key="2">
    <source>
        <dbReference type="Proteomes" id="UP000318437"/>
    </source>
</evidence>
<dbReference type="RefSeq" id="WP_146450684.1">
    <property type="nucleotide sequence ID" value="NZ_SJPS01000003.1"/>
</dbReference>
<comment type="caution">
    <text evidence="1">The sequence shown here is derived from an EMBL/GenBank/DDBJ whole genome shotgun (WGS) entry which is preliminary data.</text>
</comment>
<dbReference type="OrthoDB" id="276591at2"/>
<name>A0A5C6CUZ7_9BACT</name>
<dbReference type="PROSITE" id="PS51257">
    <property type="entry name" value="PROKAR_LIPOPROTEIN"/>
    <property type="match status" value="1"/>
</dbReference>
<dbReference type="AlphaFoldDB" id="A0A5C6CUZ7"/>
<gene>
    <name evidence="1" type="ORF">Pla144_22580</name>
</gene>
<sequence length="176" mass="19029">MKTTRLFRMPTASASLAIYVLTLFGCSQPTELEGPMLSAPAGSETVDAHPTEGPHQGSLIELGEEAYHAEMIHDEDAGSVTIYLLDSKAKINVPIEAAELTINLKQEGQSKQFLLASFPDASDPSGKSSRFQSTDAELTEALDQEGTVAQLVVSIDGKQYRGTIQHEHDEDSHTNE</sequence>
<keyword evidence="2" id="KW-1185">Reference proteome</keyword>
<dbReference type="EMBL" id="SJPS01000003">
    <property type="protein sequence ID" value="TWU27484.1"/>
    <property type="molecule type" value="Genomic_DNA"/>
</dbReference>
<organism evidence="1 2">
    <name type="scientific">Bythopirellula polymerisocia</name>
    <dbReference type="NCBI Taxonomy" id="2528003"/>
    <lineage>
        <taxon>Bacteria</taxon>
        <taxon>Pseudomonadati</taxon>
        <taxon>Planctomycetota</taxon>
        <taxon>Planctomycetia</taxon>
        <taxon>Pirellulales</taxon>
        <taxon>Lacipirellulaceae</taxon>
        <taxon>Bythopirellula</taxon>
    </lineage>
</organism>
<proteinExistence type="predicted"/>
<dbReference type="Proteomes" id="UP000318437">
    <property type="component" value="Unassembled WGS sequence"/>
</dbReference>
<evidence type="ECO:0000313" key="1">
    <source>
        <dbReference type="EMBL" id="TWU27484.1"/>
    </source>
</evidence>
<protein>
    <submittedName>
        <fullName evidence="1">Uncharacterized protein</fullName>
    </submittedName>
</protein>